<dbReference type="FunFam" id="3.30.70.1400:FF:000001">
    <property type="entry name" value="Aminomethyltransferase"/>
    <property type="match status" value="1"/>
</dbReference>
<dbReference type="SUPFAM" id="SSF101790">
    <property type="entry name" value="Aminomethyltransferase beta-barrel domain"/>
    <property type="match status" value="1"/>
</dbReference>
<gene>
    <name evidence="11" type="ORF">CVT23_16555</name>
</gene>
<dbReference type="InterPro" id="IPR006222">
    <property type="entry name" value="GCVT_N"/>
</dbReference>
<sequence>MDLSRRIGVNESADGVRTTPLNELHRRLGGRMVAFAGYDMPVQFEGIMAEHRHTREAAGLFDVSHMGQVSLSGPDADKALEALIPSNVQELKPGRQRYSMLLNDQGGIIDDFMVTRRGEDLLLVLNAACKEGDVAHMRERLPAGVRLETLDDRALLALQGPEAEAALQAIVPGVETLSFMQATGFMWEGVDLWISRSGYTGEDGFEISVPAGRVEELAERLLADERVNPIGLGARDSLRLEAGLCLYGHDIDETTSPVEAGLQWAMQKRRREQGGFPGADRILKELADGPARLRVGLKPEGRAPVREGAEIADADGNVIGRVTSGGFGPTAGHPVAMGYVAAGFARPGGAVAAVQRGRALPMTVTVLPFVTRNYKR</sequence>
<dbReference type="NCBIfam" id="NF010093">
    <property type="entry name" value="PRK13579.1"/>
    <property type="match status" value="1"/>
</dbReference>
<comment type="similarity">
    <text evidence="1">Belongs to the GcvT family.</text>
</comment>
<dbReference type="Gene3D" id="2.40.30.110">
    <property type="entry name" value="Aminomethyltransferase beta-barrel domains"/>
    <property type="match status" value="1"/>
</dbReference>
<organism evidence="11 12">
    <name type="scientific">Minwuia thermotolerans</name>
    <dbReference type="NCBI Taxonomy" id="2056226"/>
    <lineage>
        <taxon>Bacteria</taxon>
        <taxon>Pseudomonadati</taxon>
        <taxon>Pseudomonadota</taxon>
        <taxon>Alphaproteobacteria</taxon>
        <taxon>Minwuiales</taxon>
        <taxon>Minwuiaceae</taxon>
        <taxon>Minwuia</taxon>
    </lineage>
</organism>
<protein>
    <recommendedName>
        <fullName evidence="2">aminomethyltransferase</fullName>
        <ecNumber evidence="2">2.1.2.10</ecNumber>
    </recommendedName>
    <alternativeName>
        <fullName evidence="6">Glycine cleavage system T protein</fullName>
    </alternativeName>
</protein>
<name>A0A2M9FYT1_9PROT</name>
<dbReference type="EMBL" id="PHIG01000043">
    <property type="protein sequence ID" value="PJK28617.1"/>
    <property type="molecule type" value="Genomic_DNA"/>
</dbReference>
<dbReference type="PANTHER" id="PTHR43757">
    <property type="entry name" value="AMINOMETHYLTRANSFERASE"/>
    <property type="match status" value="1"/>
</dbReference>
<evidence type="ECO:0000313" key="11">
    <source>
        <dbReference type="EMBL" id="PJK28617.1"/>
    </source>
</evidence>
<keyword evidence="3" id="KW-0032">Aminotransferase</keyword>
<dbReference type="Proteomes" id="UP000229498">
    <property type="component" value="Unassembled WGS sequence"/>
</dbReference>
<evidence type="ECO:0000259" key="10">
    <source>
        <dbReference type="Pfam" id="PF08669"/>
    </source>
</evidence>
<dbReference type="AlphaFoldDB" id="A0A2M9FYT1"/>
<dbReference type="EC" id="2.1.2.10" evidence="2"/>
<dbReference type="PIRSF" id="PIRSF006487">
    <property type="entry name" value="GcvT"/>
    <property type="match status" value="1"/>
</dbReference>
<dbReference type="GO" id="GO:0008483">
    <property type="term" value="F:transaminase activity"/>
    <property type="evidence" value="ECO:0007669"/>
    <property type="project" value="UniProtKB-KW"/>
</dbReference>
<dbReference type="SUPFAM" id="SSF103025">
    <property type="entry name" value="Folate-binding domain"/>
    <property type="match status" value="1"/>
</dbReference>
<dbReference type="GO" id="GO:0005960">
    <property type="term" value="C:glycine cleavage complex"/>
    <property type="evidence" value="ECO:0007669"/>
    <property type="project" value="InterPro"/>
</dbReference>
<dbReference type="GO" id="GO:0004047">
    <property type="term" value="F:aminomethyltransferase activity"/>
    <property type="evidence" value="ECO:0007669"/>
    <property type="project" value="UniProtKB-EC"/>
</dbReference>
<feature type="domain" description="Aminomethyltransferase C-terminal" evidence="10">
    <location>
        <begin position="294"/>
        <end position="370"/>
    </location>
</feature>
<comment type="catalytic activity">
    <reaction evidence="7">
        <text>N(6)-[(R)-S(8)-aminomethyldihydrolipoyl]-L-lysyl-[protein] + (6S)-5,6,7,8-tetrahydrofolate = N(6)-[(R)-dihydrolipoyl]-L-lysyl-[protein] + (6R)-5,10-methylene-5,6,7,8-tetrahydrofolate + NH4(+)</text>
        <dbReference type="Rhea" id="RHEA:16945"/>
        <dbReference type="Rhea" id="RHEA-COMP:10475"/>
        <dbReference type="Rhea" id="RHEA-COMP:10492"/>
        <dbReference type="ChEBI" id="CHEBI:15636"/>
        <dbReference type="ChEBI" id="CHEBI:28938"/>
        <dbReference type="ChEBI" id="CHEBI:57453"/>
        <dbReference type="ChEBI" id="CHEBI:83100"/>
        <dbReference type="ChEBI" id="CHEBI:83143"/>
        <dbReference type="EC" id="2.1.2.10"/>
    </reaction>
</comment>
<evidence type="ECO:0000256" key="5">
    <source>
        <dbReference type="ARBA" id="ARBA00022946"/>
    </source>
</evidence>
<reference evidence="11 12" key="1">
    <citation type="submission" date="2017-11" db="EMBL/GenBank/DDBJ databases">
        <title>Draft genome sequence of Rhizobiales bacterium SY3-13.</title>
        <authorList>
            <person name="Sun C."/>
        </authorList>
    </citation>
    <scope>NUCLEOTIDE SEQUENCE [LARGE SCALE GENOMIC DNA]</scope>
    <source>
        <strain evidence="11 12">SY3-13</strain>
    </source>
</reference>
<evidence type="ECO:0000256" key="8">
    <source>
        <dbReference type="PIRSR" id="PIRSR006487-1"/>
    </source>
</evidence>
<dbReference type="InterPro" id="IPR006223">
    <property type="entry name" value="GcvT"/>
</dbReference>
<dbReference type="Gene3D" id="3.30.70.1400">
    <property type="entry name" value="Aminomethyltransferase beta-barrel domains"/>
    <property type="match status" value="1"/>
</dbReference>
<evidence type="ECO:0000313" key="12">
    <source>
        <dbReference type="Proteomes" id="UP000229498"/>
    </source>
</evidence>
<keyword evidence="4" id="KW-0808">Transferase</keyword>
<dbReference type="FunFam" id="4.10.1250.10:FF:000002">
    <property type="entry name" value="Aminomethyltransferase"/>
    <property type="match status" value="1"/>
</dbReference>
<evidence type="ECO:0000256" key="6">
    <source>
        <dbReference type="ARBA" id="ARBA00031395"/>
    </source>
</evidence>
<dbReference type="Pfam" id="PF01571">
    <property type="entry name" value="GCV_T"/>
    <property type="match status" value="1"/>
</dbReference>
<dbReference type="Pfam" id="PF08669">
    <property type="entry name" value="GCV_T_C"/>
    <property type="match status" value="1"/>
</dbReference>
<evidence type="ECO:0000256" key="2">
    <source>
        <dbReference type="ARBA" id="ARBA00012616"/>
    </source>
</evidence>
<dbReference type="GO" id="GO:0006546">
    <property type="term" value="P:glycine catabolic process"/>
    <property type="evidence" value="ECO:0007669"/>
    <property type="project" value="InterPro"/>
</dbReference>
<evidence type="ECO:0000256" key="3">
    <source>
        <dbReference type="ARBA" id="ARBA00022576"/>
    </source>
</evidence>
<feature type="binding site" evidence="8">
    <location>
        <position position="206"/>
    </location>
    <ligand>
        <name>substrate</name>
    </ligand>
</feature>
<keyword evidence="5" id="KW-0809">Transit peptide</keyword>
<dbReference type="Gene3D" id="3.30.1360.120">
    <property type="entry name" value="Probable tRNA modification gtpase trme, domain 1"/>
    <property type="match status" value="1"/>
</dbReference>
<proteinExistence type="inferred from homology"/>
<dbReference type="InterPro" id="IPR029043">
    <property type="entry name" value="GcvT/YgfZ_C"/>
</dbReference>
<dbReference type="NCBIfam" id="TIGR00528">
    <property type="entry name" value="gcvT"/>
    <property type="match status" value="1"/>
</dbReference>
<dbReference type="OrthoDB" id="9774591at2"/>
<evidence type="ECO:0000256" key="7">
    <source>
        <dbReference type="ARBA" id="ARBA00047665"/>
    </source>
</evidence>
<keyword evidence="12" id="KW-1185">Reference proteome</keyword>
<dbReference type="PANTHER" id="PTHR43757:SF2">
    <property type="entry name" value="AMINOMETHYLTRANSFERASE, MITOCHONDRIAL"/>
    <property type="match status" value="1"/>
</dbReference>
<evidence type="ECO:0000259" key="9">
    <source>
        <dbReference type="Pfam" id="PF01571"/>
    </source>
</evidence>
<dbReference type="InterPro" id="IPR027266">
    <property type="entry name" value="TrmE/GcvT-like"/>
</dbReference>
<feature type="domain" description="GCVT N-terminal" evidence="9">
    <location>
        <begin position="22"/>
        <end position="268"/>
    </location>
</feature>
<dbReference type="Gene3D" id="4.10.1250.10">
    <property type="entry name" value="Aminomethyltransferase fragment"/>
    <property type="match status" value="1"/>
</dbReference>
<evidence type="ECO:0000256" key="1">
    <source>
        <dbReference type="ARBA" id="ARBA00008609"/>
    </source>
</evidence>
<evidence type="ECO:0000256" key="4">
    <source>
        <dbReference type="ARBA" id="ARBA00022679"/>
    </source>
</evidence>
<accession>A0A2M9FYT1</accession>
<dbReference type="InterPro" id="IPR028896">
    <property type="entry name" value="GcvT/YgfZ/DmdA"/>
</dbReference>
<dbReference type="NCBIfam" id="NF001567">
    <property type="entry name" value="PRK00389.1"/>
    <property type="match status" value="1"/>
</dbReference>
<comment type="caution">
    <text evidence="11">The sequence shown here is derived from an EMBL/GenBank/DDBJ whole genome shotgun (WGS) entry which is preliminary data.</text>
</comment>
<dbReference type="InterPro" id="IPR013977">
    <property type="entry name" value="GcvT_C"/>
</dbReference>